<keyword evidence="9" id="KW-1185">Reference proteome</keyword>
<proteinExistence type="predicted"/>
<evidence type="ECO:0000256" key="3">
    <source>
        <dbReference type="ARBA" id="ARBA00023163"/>
    </source>
</evidence>
<organism evidence="8 9">
    <name type="scientific">Galbibacter pacificus</name>
    <dbReference type="NCBI Taxonomy" id="2996052"/>
    <lineage>
        <taxon>Bacteria</taxon>
        <taxon>Pseudomonadati</taxon>
        <taxon>Bacteroidota</taxon>
        <taxon>Flavobacteriia</taxon>
        <taxon>Flavobacteriales</taxon>
        <taxon>Flavobacteriaceae</taxon>
        <taxon>Galbibacter</taxon>
    </lineage>
</organism>
<dbReference type="Proteomes" id="UP001153642">
    <property type="component" value="Unassembled WGS sequence"/>
</dbReference>
<reference evidence="8" key="1">
    <citation type="submission" date="2022-11" db="EMBL/GenBank/DDBJ databases">
        <title>High-quality draft genome sequence of Galbibacter sp. strain CMA-7.</title>
        <authorList>
            <person name="Wei L."/>
            <person name="Dong C."/>
            <person name="Shao Z."/>
        </authorList>
    </citation>
    <scope>NUCLEOTIDE SEQUENCE</scope>
    <source>
        <strain evidence="8">CMA-7</strain>
    </source>
</reference>
<keyword evidence="1" id="KW-0805">Transcription regulation</keyword>
<keyword evidence="5" id="KW-0175">Coiled coil</keyword>
<dbReference type="Pfam" id="PF01535">
    <property type="entry name" value="PPR"/>
    <property type="match status" value="1"/>
</dbReference>
<evidence type="ECO:0000256" key="2">
    <source>
        <dbReference type="ARBA" id="ARBA00023125"/>
    </source>
</evidence>
<dbReference type="SUPFAM" id="SSF48452">
    <property type="entry name" value="TPR-like"/>
    <property type="match status" value="2"/>
</dbReference>
<dbReference type="Pfam" id="PF13424">
    <property type="entry name" value="TPR_12"/>
    <property type="match status" value="1"/>
</dbReference>
<dbReference type="EMBL" id="JAPMUA010000001">
    <property type="protein sequence ID" value="MDG3584845.1"/>
    <property type="molecule type" value="Genomic_DNA"/>
</dbReference>
<dbReference type="InterPro" id="IPR019734">
    <property type="entry name" value="TPR_rpt"/>
</dbReference>
<dbReference type="InterPro" id="IPR018060">
    <property type="entry name" value="HTH_AraC"/>
</dbReference>
<feature type="transmembrane region" description="Helical" evidence="6">
    <location>
        <begin position="360"/>
        <end position="379"/>
    </location>
</feature>
<keyword evidence="2" id="KW-0238">DNA-binding</keyword>
<comment type="caution">
    <text evidence="8">The sequence shown here is derived from an EMBL/GenBank/DDBJ whole genome shotgun (WGS) entry which is preliminary data.</text>
</comment>
<dbReference type="Pfam" id="PF13181">
    <property type="entry name" value="TPR_8"/>
    <property type="match status" value="1"/>
</dbReference>
<evidence type="ECO:0000256" key="6">
    <source>
        <dbReference type="SAM" id="Phobius"/>
    </source>
</evidence>
<dbReference type="Gene3D" id="1.25.40.10">
    <property type="entry name" value="Tetratricopeptide repeat domain"/>
    <property type="match status" value="2"/>
</dbReference>
<evidence type="ECO:0000256" key="4">
    <source>
        <dbReference type="PROSITE-ProRule" id="PRU00339"/>
    </source>
</evidence>
<dbReference type="InterPro" id="IPR018062">
    <property type="entry name" value="HTH_AraC-typ_CS"/>
</dbReference>
<gene>
    <name evidence="8" type="ORF">OSR52_03110</name>
</gene>
<dbReference type="PANTHER" id="PTHR43280">
    <property type="entry name" value="ARAC-FAMILY TRANSCRIPTIONAL REGULATOR"/>
    <property type="match status" value="1"/>
</dbReference>
<keyword evidence="6" id="KW-0472">Membrane</keyword>
<evidence type="ECO:0000313" key="9">
    <source>
        <dbReference type="Proteomes" id="UP001153642"/>
    </source>
</evidence>
<keyword evidence="4" id="KW-0802">TPR repeat</keyword>
<protein>
    <submittedName>
        <fullName evidence="8">AraC family transcriptional regulator</fullName>
    </submittedName>
</protein>
<feature type="repeat" description="TPR" evidence="4">
    <location>
        <begin position="85"/>
        <end position="118"/>
    </location>
</feature>
<dbReference type="PRINTS" id="PR00032">
    <property type="entry name" value="HTHARAC"/>
</dbReference>
<dbReference type="RefSeq" id="WP_277898602.1">
    <property type="nucleotide sequence ID" value="NZ_JAPMUA010000001.1"/>
</dbReference>
<dbReference type="InterPro" id="IPR009057">
    <property type="entry name" value="Homeodomain-like_sf"/>
</dbReference>
<dbReference type="Pfam" id="PF13374">
    <property type="entry name" value="TPR_10"/>
    <property type="match status" value="1"/>
</dbReference>
<feature type="repeat" description="TPR" evidence="4">
    <location>
        <begin position="126"/>
        <end position="159"/>
    </location>
</feature>
<dbReference type="SUPFAM" id="SSF46689">
    <property type="entry name" value="Homeodomain-like"/>
    <property type="match status" value="1"/>
</dbReference>
<evidence type="ECO:0000313" key="8">
    <source>
        <dbReference type="EMBL" id="MDG3584845.1"/>
    </source>
</evidence>
<dbReference type="PROSITE" id="PS00041">
    <property type="entry name" value="HTH_ARAC_FAMILY_1"/>
    <property type="match status" value="1"/>
</dbReference>
<evidence type="ECO:0000256" key="5">
    <source>
        <dbReference type="SAM" id="Coils"/>
    </source>
</evidence>
<keyword evidence="3" id="KW-0804">Transcription</keyword>
<evidence type="ECO:0000259" key="7">
    <source>
        <dbReference type="PROSITE" id="PS01124"/>
    </source>
</evidence>
<keyword evidence="6" id="KW-0812">Transmembrane</keyword>
<dbReference type="SMART" id="SM00028">
    <property type="entry name" value="TPR"/>
    <property type="match status" value="5"/>
</dbReference>
<dbReference type="PROSITE" id="PS51375">
    <property type="entry name" value="PPR"/>
    <property type="match status" value="1"/>
</dbReference>
<dbReference type="Gene3D" id="1.10.10.60">
    <property type="entry name" value="Homeodomain-like"/>
    <property type="match status" value="1"/>
</dbReference>
<keyword evidence="6" id="KW-1133">Transmembrane helix</keyword>
<dbReference type="SMART" id="SM00342">
    <property type="entry name" value="HTH_ARAC"/>
    <property type="match status" value="1"/>
</dbReference>
<dbReference type="InterPro" id="IPR020449">
    <property type="entry name" value="Tscrpt_reg_AraC-type_HTH"/>
</dbReference>
<dbReference type="PROSITE" id="PS50005">
    <property type="entry name" value="TPR"/>
    <property type="match status" value="3"/>
</dbReference>
<dbReference type="InterPro" id="IPR011990">
    <property type="entry name" value="TPR-like_helical_dom_sf"/>
</dbReference>
<dbReference type="PANTHER" id="PTHR43280:SF29">
    <property type="entry name" value="ARAC-FAMILY TRANSCRIPTIONAL REGULATOR"/>
    <property type="match status" value="1"/>
</dbReference>
<feature type="coiled-coil region" evidence="5">
    <location>
        <begin position="396"/>
        <end position="430"/>
    </location>
</feature>
<evidence type="ECO:0000256" key="1">
    <source>
        <dbReference type="ARBA" id="ARBA00023015"/>
    </source>
</evidence>
<accession>A0ABT6FNQ6</accession>
<feature type="repeat" description="TPR" evidence="4">
    <location>
        <begin position="247"/>
        <end position="280"/>
    </location>
</feature>
<dbReference type="InterPro" id="IPR002885">
    <property type="entry name" value="PPR_rpt"/>
</dbReference>
<dbReference type="Pfam" id="PF12833">
    <property type="entry name" value="HTH_18"/>
    <property type="match status" value="1"/>
</dbReference>
<feature type="domain" description="HTH araC/xylS-type" evidence="7">
    <location>
        <begin position="445"/>
        <end position="553"/>
    </location>
</feature>
<dbReference type="PROSITE" id="PS01124">
    <property type="entry name" value="HTH_ARAC_FAMILY_2"/>
    <property type="match status" value="1"/>
</dbReference>
<sequence>MYYLYLYKKYLLFTLLFIGLIGFSQERKSTTKKWLDTVSIPGLRCNAYLNKAHEYYELRDFPVFKVYNDSTLLVAQYYNLKEVQVKALINLGIYYDIVDEYENSLSLYHKALTVCDSLPEKEKTKISILVNIGNVYNNIGSYQKAIKAMEEVLVLSELYNVSGISKVAAYNILSNAYSKLGEEEKAIDYLMKMKNLGEKLQNHEIVLTALDNIANAYYKQGKYDEVIKTETAAAQYSNAHQPGNKRAITMLNLGMAYVKKKNAQKAIQYLSEALEIATAQNDKEVQKVCHLHLGRAYELKGEYQKSLKEQEMYAHLSESSLKDIAAAGKLDVKYEAGQEKKIIENQLETAASSNRNKEKLIIGSGTAIVFLGGMLFFFIRKKRKVEKERLRFKQNFDILFDENKALKTKMKELAEKYRERNEEVQKTIKRGPQYKNSSLTQQDRKRYMNGILDHMEKEKPYLDFDISQSDLATKLKMSTHHLSEVLNFCFEQNFYNFINIYRVNEAQKLMRDIRYKDYKVLAIGYEAGFKSKTSFNRVFKNHTGLTPSQFRKENNFEDA</sequence>
<name>A0ABT6FNQ6_9FLAO</name>